<evidence type="ECO:0000259" key="9">
    <source>
        <dbReference type="Pfam" id="PF12776"/>
    </source>
</evidence>
<dbReference type="InterPro" id="IPR045249">
    <property type="entry name" value="HARBI1-like"/>
</dbReference>
<feature type="region of interest" description="Disordered" evidence="8">
    <location>
        <begin position="233"/>
        <end position="252"/>
    </location>
</feature>
<dbReference type="PANTHER" id="PTHR22930">
    <property type="match status" value="1"/>
</dbReference>
<dbReference type="Pfam" id="PF13359">
    <property type="entry name" value="DDE_Tnp_4"/>
    <property type="match status" value="1"/>
</dbReference>
<dbReference type="GO" id="GO:0016787">
    <property type="term" value="F:hydrolase activity"/>
    <property type="evidence" value="ECO:0007669"/>
    <property type="project" value="UniProtKB-KW"/>
</dbReference>
<keyword evidence="4" id="KW-0540">Nuclease</keyword>
<sequence>MPSLPRTVAYNSRFFSSLSHSKPPPSSDLDLPRCFPTSTCRFFSGCRRFARSVGRFHRSVETIHRYFRVVLKGVFSLYKHVVRLPDNETHLDIRNNRRFYPYFKDCVGAIDGTHIRASVPIEIQGRFRGRKDGTTQNVLAAITFDLKFCYVLAGWEGNAHDSRVLDDALHRSRGLKIPEGKYYLGDAGYGNKNGILSPYRKVRYHLKEFSDHPPENAQELFNLRHSSLRTTIERGVDPNDPIMGDTTSEVDSQRIVHQTHQTRREAQKESREWNNKRDDISEAMWVDYATNGTMAKNKEKEGKGSQFRVAKEISEKFEVACQPEHAANRLRTIKTTWKTIQNIRNNSGFGWDDNLKMITCDKKTYDEYVMVHHNHDQYLNKKIEFYDQMAVIVGKDMATGSFAMSWGDEMPPYVDHNPVVELDGESNSAIKEKITDSSSAHSKGRSHRKRSRDLYEVVMKTEGFAEEMLASAFDYLVQEEKVGRSFMAKNPKLRKICCRGLNDKDVNGIKCHGNGGRLGEVVWTTLDAMGGRNNGGRWSKESVTTAEESMAWVTG</sequence>
<dbReference type="Pfam" id="PF12776">
    <property type="entry name" value="Myb_DNA-bind_3"/>
    <property type="match status" value="1"/>
</dbReference>
<proteinExistence type="inferred from homology"/>
<dbReference type="PANTHER" id="PTHR22930:SF228">
    <property type="entry name" value="PROTEIN ALP1-LIKE"/>
    <property type="match status" value="1"/>
</dbReference>
<evidence type="ECO:0000256" key="4">
    <source>
        <dbReference type="ARBA" id="ARBA00022722"/>
    </source>
</evidence>
<feature type="domain" description="DDE Tnp4" evidence="10">
    <location>
        <begin position="110"/>
        <end position="235"/>
    </location>
</feature>
<comment type="subcellular location">
    <subcellularLocation>
        <location evidence="2">Nucleus</location>
    </subcellularLocation>
</comment>
<reference evidence="11" key="1">
    <citation type="submission" date="2018-02" db="EMBL/GenBank/DDBJ databases">
        <authorList>
            <person name="Cohen D.B."/>
            <person name="Kent A.D."/>
        </authorList>
    </citation>
    <scope>NUCLEOTIDE SEQUENCE</scope>
</reference>
<name>A0A2N9J815_FAGSY</name>
<evidence type="ECO:0008006" key="12">
    <source>
        <dbReference type="Google" id="ProtNLM"/>
    </source>
</evidence>
<evidence type="ECO:0000256" key="1">
    <source>
        <dbReference type="ARBA" id="ARBA00001968"/>
    </source>
</evidence>
<evidence type="ECO:0000259" key="10">
    <source>
        <dbReference type="Pfam" id="PF13359"/>
    </source>
</evidence>
<feature type="domain" description="Myb/SANT-like" evidence="9">
    <location>
        <begin position="273"/>
        <end position="368"/>
    </location>
</feature>
<evidence type="ECO:0000256" key="3">
    <source>
        <dbReference type="ARBA" id="ARBA00006958"/>
    </source>
</evidence>
<gene>
    <name evidence="11" type="ORF">FSB_LOCUS61274</name>
</gene>
<evidence type="ECO:0000256" key="6">
    <source>
        <dbReference type="ARBA" id="ARBA00022801"/>
    </source>
</evidence>
<accession>A0A2N9J815</accession>
<dbReference type="GO" id="GO:0046872">
    <property type="term" value="F:metal ion binding"/>
    <property type="evidence" value="ECO:0007669"/>
    <property type="project" value="UniProtKB-KW"/>
</dbReference>
<keyword evidence="7" id="KW-0539">Nucleus</keyword>
<dbReference type="AlphaFoldDB" id="A0A2N9J815"/>
<dbReference type="GO" id="GO:0005634">
    <property type="term" value="C:nucleus"/>
    <property type="evidence" value="ECO:0007669"/>
    <property type="project" value="UniProtKB-SubCell"/>
</dbReference>
<dbReference type="EMBL" id="OIVN01006451">
    <property type="protein sequence ID" value="SPD33392.1"/>
    <property type="molecule type" value="Genomic_DNA"/>
</dbReference>
<evidence type="ECO:0000256" key="5">
    <source>
        <dbReference type="ARBA" id="ARBA00022723"/>
    </source>
</evidence>
<protein>
    <recommendedName>
        <fullName evidence="12">DDE Tnp4 domain-containing protein</fullName>
    </recommendedName>
</protein>
<organism evidence="11">
    <name type="scientific">Fagus sylvatica</name>
    <name type="common">Beechnut</name>
    <dbReference type="NCBI Taxonomy" id="28930"/>
    <lineage>
        <taxon>Eukaryota</taxon>
        <taxon>Viridiplantae</taxon>
        <taxon>Streptophyta</taxon>
        <taxon>Embryophyta</taxon>
        <taxon>Tracheophyta</taxon>
        <taxon>Spermatophyta</taxon>
        <taxon>Magnoliopsida</taxon>
        <taxon>eudicotyledons</taxon>
        <taxon>Gunneridae</taxon>
        <taxon>Pentapetalae</taxon>
        <taxon>rosids</taxon>
        <taxon>fabids</taxon>
        <taxon>Fagales</taxon>
        <taxon>Fagaceae</taxon>
        <taxon>Fagus</taxon>
    </lineage>
</organism>
<dbReference type="GO" id="GO:0004518">
    <property type="term" value="F:nuclease activity"/>
    <property type="evidence" value="ECO:0007669"/>
    <property type="project" value="UniProtKB-KW"/>
</dbReference>
<evidence type="ECO:0000313" key="11">
    <source>
        <dbReference type="EMBL" id="SPD33392.1"/>
    </source>
</evidence>
<evidence type="ECO:0000256" key="2">
    <source>
        <dbReference type="ARBA" id="ARBA00004123"/>
    </source>
</evidence>
<evidence type="ECO:0000256" key="7">
    <source>
        <dbReference type="ARBA" id="ARBA00023242"/>
    </source>
</evidence>
<evidence type="ECO:0000256" key="8">
    <source>
        <dbReference type="SAM" id="MobiDB-lite"/>
    </source>
</evidence>
<comment type="similarity">
    <text evidence="3">Belongs to the HARBI1 family.</text>
</comment>
<keyword evidence="6" id="KW-0378">Hydrolase</keyword>
<dbReference type="InterPro" id="IPR027806">
    <property type="entry name" value="HARBI1_dom"/>
</dbReference>
<keyword evidence="5" id="KW-0479">Metal-binding</keyword>
<comment type="cofactor">
    <cofactor evidence="1">
        <name>a divalent metal cation</name>
        <dbReference type="ChEBI" id="CHEBI:60240"/>
    </cofactor>
</comment>
<dbReference type="InterPro" id="IPR024752">
    <property type="entry name" value="Myb/SANT-like_dom"/>
</dbReference>